<dbReference type="SMART" id="SM00382">
    <property type="entry name" value="AAA"/>
    <property type="match status" value="1"/>
</dbReference>
<protein>
    <submittedName>
        <fullName evidence="6">ABC transporter ATP-binding protein</fullName>
    </submittedName>
</protein>
<dbReference type="Pfam" id="PF00005">
    <property type="entry name" value="ABC_tran"/>
    <property type="match status" value="1"/>
</dbReference>
<dbReference type="InterPro" id="IPR050093">
    <property type="entry name" value="ABC_SmlMolc_Importer"/>
</dbReference>
<dbReference type="GO" id="GO:0016887">
    <property type="term" value="F:ATP hydrolysis activity"/>
    <property type="evidence" value="ECO:0007669"/>
    <property type="project" value="InterPro"/>
</dbReference>
<keyword evidence="2" id="KW-0472">Membrane</keyword>
<dbReference type="PANTHER" id="PTHR42781">
    <property type="entry name" value="SPERMIDINE/PUTRESCINE IMPORT ATP-BINDING PROTEIN POTA"/>
    <property type="match status" value="1"/>
</dbReference>
<evidence type="ECO:0000256" key="4">
    <source>
        <dbReference type="ARBA" id="ARBA00022840"/>
    </source>
</evidence>
<accession>A0A315E8I0</accession>
<evidence type="ECO:0000256" key="1">
    <source>
        <dbReference type="ARBA" id="ARBA00022448"/>
    </source>
</evidence>
<evidence type="ECO:0000313" key="7">
    <source>
        <dbReference type="Proteomes" id="UP000250790"/>
    </source>
</evidence>
<dbReference type="PROSITE" id="PS50893">
    <property type="entry name" value="ABC_TRANSPORTER_2"/>
    <property type="match status" value="1"/>
</dbReference>
<dbReference type="InterPro" id="IPR027417">
    <property type="entry name" value="P-loop_NTPase"/>
</dbReference>
<gene>
    <name evidence="6" type="ORF">B9Z37_06750</name>
</gene>
<evidence type="ECO:0000259" key="5">
    <source>
        <dbReference type="PROSITE" id="PS50893"/>
    </source>
</evidence>
<dbReference type="PANTHER" id="PTHR42781:SF4">
    <property type="entry name" value="SPERMIDINE_PUTRESCINE IMPORT ATP-BINDING PROTEIN POTA"/>
    <property type="match status" value="1"/>
</dbReference>
<reference evidence="6 7" key="1">
    <citation type="submission" date="2017-04" db="EMBL/GenBank/DDBJ databases">
        <title>Unexpected and diverse lifestyles within the genus Limnohabitans.</title>
        <authorList>
            <person name="Kasalicky V."/>
            <person name="Mehrshad M."/>
            <person name="Andrei S.-A."/>
            <person name="Salcher M."/>
            <person name="Kratochvilova H."/>
            <person name="Simek K."/>
            <person name="Ghai R."/>
        </authorList>
    </citation>
    <scope>NUCLEOTIDE SEQUENCE [LARGE SCALE GENOMIC DNA]</scope>
    <source>
        <strain evidence="6 7">II-B4</strain>
    </source>
</reference>
<dbReference type="InterPro" id="IPR003593">
    <property type="entry name" value="AAA+_ATPase"/>
</dbReference>
<keyword evidence="1" id="KW-0813">Transport</keyword>
<dbReference type="OrthoDB" id="9802264at2"/>
<dbReference type="RefSeq" id="WP_108312216.1">
    <property type="nucleotide sequence ID" value="NZ_NESN01000002.1"/>
</dbReference>
<keyword evidence="2" id="KW-1003">Cell membrane</keyword>
<comment type="caution">
    <text evidence="6">The sequence shown here is derived from an EMBL/GenBank/DDBJ whole genome shotgun (WGS) entry which is preliminary data.</text>
</comment>
<evidence type="ECO:0000256" key="3">
    <source>
        <dbReference type="ARBA" id="ARBA00022741"/>
    </source>
</evidence>
<name>A0A315E8I0_9BURK</name>
<dbReference type="SUPFAM" id="SSF52540">
    <property type="entry name" value="P-loop containing nucleoside triphosphate hydrolases"/>
    <property type="match status" value="1"/>
</dbReference>
<dbReference type="Proteomes" id="UP000250790">
    <property type="component" value="Unassembled WGS sequence"/>
</dbReference>
<keyword evidence="4 6" id="KW-0067">ATP-binding</keyword>
<dbReference type="InterPro" id="IPR003439">
    <property type="entry name" value="ABC_transporter-like_ATP-bd"/>
</dbReference>
<feature type="domain" description="ABC transporter" evidence="5">
    <location>
        <begin position="4"/>
        <end position="225"/>
    </location>
</feature>
<evidence type="ECO:0000256" key="2">
    <source>
        <dbReference type="ARBA" id="ARBA00022475"/>
    </source>
</evidence>
<keyword evidence="7" id="KW-1185">Reference proteome</keyword>
<dbReference type="Gene3D" id="3.40.50.300">
    <property type="entry name" value="P-loop containing nucleotide triphosphate hydrolases"/>
    <property type="match status" value="1"/>
</dbReference>
<keyword evidence="3" id="KW-0547">Nucleotide-binding</keyword>
<dbReference type="GO" id="GO:0005524">
    <property type="term" value="F:ATP binding"/>
    <property type="evidence" value="ECO:0007669"/>
    <property type="project" value="UniProtKB-KW"/>
</dbReference>
<proteinExistence type="predicted"/>
<evidence type="ECO:0000313" key="6">
    <source>
        <dbReference type="EMBL" id="PUE54246.1"/>
    </source>
</evidence>
<dbReference type="AlphaFoldDB" id="A0A315E8I0"/>
<sequence>MNAGLQIDIERLGTVAQTLVQDLHLHVPAGEILTLMGPSGCGKSSVLAATAGTLASVSEGLQPLQFDGRVQLNGRDLTTLPTHLRGVGLVFQDALLFAHMTVAENLLFAVPRTLPPAQRQARVQQALQEAELSGMGERDPSTLSGGQRARVALMRALLAEPQALLLDEPFSKLDAALRAQLRPWVFAHVRERRIPVVLVTHDEQDVADPRRVVHLRATEESSNHV</sequence>
<dbReference type="EMBL" id="NESN01000002">
    <property type="protein sequence ID" value="PUE54246.1"/>
    <property type="molecule type" value="Genomic_DNA"/>
</dbReference>
<organism evidence="6 7">
    <name type="scientific">Limnohabitans parvus II-B4</name>
    <dbReference type="NCBI Taxonomy" id="1293052"/>
    <lineage>
        <taxon>Bacteria</taxon>
        <taxon>Pseudomonadati</taxon>
        <taxon>Pseudomonadota</taxon>
        <taxon>Betaproteobacteria</taxon>
        <taxon>Burkholderiales</taxon>
        <taxon>Comamonadaceae</taxon>
        <taxon>Limnohabitans</taxon>
    </lineage>
</organism>